<accession>A0A8S9QTZ7</accession>
<evidence type="ECO:0000313" key="2">
    <source>
        <dbReference type="Proteomes" id="UP000712600"/>
    </source>
</evidence>
<evidence type="ECO:0000313" key="1">
    <source>
        <dbReference type="EMBL" id="KAF3555217.1"/>
    </source>
</evidence>
<reference evidence="1" key="1">
    <citation type="submission" date="2019-12" db="EMBL/GenBank/DDBJ databases">
        <title>Genome sequencing and annotation of Brassica cretica.</title>
        <authorList>
            <person name="Studholme D.J."/>
            <person name="Sarris P."/>
        </authorList>
    </citation>
    <scope>NUCLEOTIDE SEQUENCE</scope>
    <source>
        <strain evidence="1">PFS-109/04</strain>
        <tissue evidence="1">Leaf</tissue>
    </source>
</reference>
<protein>
    <submittedName>
        <fullName evidence="1">Uncharacterized protein</fullName>
    </submittedName>
</protein>
<name>A0A8S9QTZ7_BRACR</name>
<dbReference type="Proteomes" id="UP000712600">
    <property type="component" value="Unassembled WGS sequence"/>
</dbReference>
<sequence>MRNPNRVLLIGTLSTSIESSPSSEGILTVSGGLSKGLGLGLSSFRRATSIFGICTQYLIGARQSMDARGFRSMSTSVCQSIILLALQDAVDSVGIIDRCSGDPVDRCSGDPVDRFGLGTVDRCSWSGVDRHKCDLPKLIRLSTSKSPSCSFSSFTWCFITSSPTSIVKASCLLRASHV</sequence>
<dbReference type="AlphaFoldDB" id="A0A8S9QTZ7"/>
<dbReference type="EMBL" id="QGKX02000996">
    <property type="protein sequence ID" value="KAF3555217.1"/>
    <property type="molecule type" value="Genomic_DNA"/>
</dbReference>
<proteinExistence type="predicted"/>
<gene>
    <name evidence="1" type="ORF">F2Q69_00012605</name>
</gene>
<organism evidence="1 2">
    <name type="scientific">Brassica cretica</name>
    <name type="common">Mustard</name>
    <dbReference type="NCBI Taxonomy" id="69181"/>
    <lineage>
        <taxon>Eukaryota</taxon>
        <taxon>Viridiplantae</taxon>
        <taxon>Streptophyta</taxon>
        <taxon>Embryophyta</taxon>
        <taxon>Tracheophyta</taxon>
        <taxon>Spermatophyta</taxon>
        <taxon>Magnoliopsida</taxon>
        <taxon>eudicotyledons</taxon>
        <taxon>Gunneridae</taxon>
        <taxon>Pentapetalae</taxon>
        <taxon>rosids</taxon>
        <taxon>malvids</taxon>
        <taxon>Brassicales</taxon>
        <taxon>Brassicaceae</taxon>
        <taxon>Brassiceae</taxon>
        <taxon>Brassica</taxon>
    </lineage>
</organism>
<comment type="caution">
    <text evidence="1">The sequence shown here is derived from an EMBL/GenBank/DDBJ whole genome shotgun (WGS) entry which is preliminary data.</text>
</comment>